<accession>A0A1H0V1W6</accession>
<gene>
    <name evidence="1" type="ORF">SAMN04489867_3628</name>
</gene>
<dbReference type="EMBL" id="LT629711">
    <property type="protein sequence ID" value="SDP72549.1"/>
    <property type="molecule type" value="Genomic_DNA"/>
</dbReference>
<name>A0A1H0V1W6_9MICO</name>
<dbReference type="AlphaFoldDB" id="A0A1H0V1W6"/>
<dbReference type="Pfam" id="PF14026">
    <property type="entry name" value="SCO4226-like"/>
    <property type="match status" value="1"/>
</dbReference>
<dbReference type="RefSeq" id="WP_091790202.1">
    <property type="nucleotide sequence ID" value="NZ_LT629711.1"/>
</dbReference>
<sequence length="82" mass="9070">MAQFMDVHTNMPGVTAEALLEAHRADLAIQDEESVDFKSAWGDPVTGHVFCLSEGPDKDAIQRIHERAGHPYDEIHEITVTA</sequence>
<organism evidence="1 2">
    <name type="scientific">Pedococcus dokdonensis</name>
    <dbReference type="NCBI Taxonomy" id="443156"/>
    <lineage>
        <taxon>Bacteria</taxon>
        <taxon>Bacillati</taxon>
        <taxon>Actinomycetota</taxon>
        <taxon>Actinomycetes</taxon>
        <taxon>Micrococcales</taxon>
        <taxon>Intrasporangiaceae</taxon>
        <taxon>Pedococcus</taxon>
    </lineage>
</organism>
<keyword evidence="2" id="KW-1185">Reference proteome</keyword>
<dbReference type="NCBIfam" id="NF033706">
    <property type="entry name" value="Ni_bind_SCO4226"/>
    <property type="match status" value="1"/>
</dbReference>
<evidence type="ECO:0000313" key="2">
    <source>
        <dbReference type="Proteomes" id="UP000199077"/>
    </source>
</evidence>
<proteinExistence type="predicted"/>
<dbReference type="OrthoDB" id="3696535at2"/>
<dbReference type="InterPro" id="IPR042557">
    <property type="entry name" value="SCO4226"/>
</dbReference>
<dbReference type="Proteomes" id="UP000199077">
    <property type="component" value="Chromosome I"/>
</dbReference>
<reference evidence="2" key="1">
    <citation type="submission" date="2016-10" db="EMBL/GenBank/DDBJ databases">
        <authorList>
            <person name="Varghese N."/>
            <person name="Submissions S."/>
        </authorList>
    </citation>
    <scope>NUCLEOTIDE SEQUENCE [LARGE SCALE GENOMIC DNA]</scope>
    <source>
        <strain evidence="2">DSM 22329</strain>
    </source>
</reference>
<dbReference type="InterPro" id="IPR025336">
    <property type="entry name" value="SCO4226-like"/>
</dbReference>
<dbReference type="Gene3D" id="3.30.70.3090">
    <property type="entry name" value="ORF SCO4226, nickel-binding ferredoxin-like monomer"/>
    <property type="match status" value="1"/>
</dbReference>
<dbReference type="STRING" id="443156.SAMN04489867_3628"/>
<evidence type="ECO:0000313" key="1">
    <source>
        <dbReference type="EMBL" id="SDP72549.1"/>
    </source>
</evidence>
<protein>
    <recommendedName>
        <fullName evidence="3">Gualylate cyclase</fullName>
    </recommendedName>
</protein>
<evidence type="ECO:0008006" key="3">
    <source>
        <dbReference type="Google" id="ProtNLM"/>
    </source>
</evidence>